<name>A0ABD5WI52_9EURY</name>
<sequence>MDAATFSDEFRDDNETPLSRLGSSKSLYALAGGEMDAAPVRTAVAAEFALAGRTFEAWSADETSGDAAALFGDVAEDARDHRDVADPDFDADADDPHEYPEYDLLGDLSGTAERAGGLYGRLVVAHTRAEQTVGFFVGDADPAAATDFRGVRDDLADRLDDALALVESVCDGDDEWAAARDAADAVVAAAYDDYVTTLESMGVKPKNVC</sequence>
<keyword evidence="2" id="KW-1185">Reference proteome</keyword>
<protein>
    <submittedName>
        <fullName evidence="1">Transcription antitermination protein</fullName>
    </submittedName>
</protein>
<dbReference type="AlphaFoldDB" id="A0ABD5WI52"/>
<dbReference type="Proteomes" id="UP001596461">
    <property type="component" value="Unassembled WGS sequence"/>
</dbReference>
<dbReference type="GeneID" id="81124895"/>
<organism evidence="1 2">
    <name type="scientific">Halobaculum lipolyticum</name>
    <dbReference type="NCBI Taxonomy" id="3032001"/>
    <lineage>
        <taxon>Archaea</taxon>
        <taxon>Methanobacteriati</taxon>
        <taxon>Methanobacteriota</taxon>
        <taxon>Stenosarchaea group</taxon>
        <taxon>Halobacteria</taxon>
        <taxon>Halobacteriales</taxon>
        <taxon>Haloferacaceae</taxon>
        <taxon>Halobaculum</taxon>
    </lineage>
</organism>
<dbReference type="EMBL" id="JBHTAH010000008">
    <property type="protein sequence ID" value="MFC7070178.1"/>
    <property type="molecule type" value="Genomic_DNA"/>
</dbReference>
<dbReference type="RefSeq" id="WP_284032988.1">
    <property type="nucleotide sequence ID" value="NZ_CP126154.1"/>
</dbReference>
<proteinExistence type="predicted"/>
<comment type="caution">
    <text evidence="1">The sequence shown here is derived from an EMBL/GenBank/DDBJ whole genome shotgun (WGS) entry which is preliminary data.</text>
</comment>
<reference evidence="1 2" key="1">
    <citation type="journal article" date="2019" name="Int. J. Syst. Evol. Microbiol.">
        <title>The Global Catalogue of Microorganisms (GCM) 10K type strain sequencing project: providing services to taxonomists for standard genome sequencing and annotation.</title>
        <authorList>
            <consortium name="The Broad Institute Genomics Platform"/>
            <consortium name="The Broad Institute Genome Sequencing Center for Infectious Disease"/>
            <person name="Wu L."/>
            <person name="Ma J."/>
        </authorList>
    </citation>
    <scope>NUCLEOTIDE SEQUENCE [LARGE SCALE GENOMIC DNA]</scope>
    <source>
        <strain evidence="1 2">DT31</strain>
    </source>
</reference>
<evidence type="ECO:0000313" key="2">
    <source>
        <dbReference type="Proteomes" id="UP001596461"/>
    </source>
</evidence>
<gene>
    <name evidence="1" type="ORF">ACFQL9_11045</name>
</gene>
<accession>A0ABD5WI52</accession>
<evidence type="ECO:0000313" key="1">
    <source>
        <dbReference type="EMBL" id="MFC7070178.1"/>
    </source>
</evidence>